<dbReference type="SUPFAM" id="SSF103473">
    <property type="entry name" value="MFS general substrate transporter"/>
    <property type="match status" value="1"/>
</dbReference>
<evidence type="ECO:0000256" key="1">
    <source>
        <dbReference type="SAM" id="Phobius"/>
    </source>
</evidence>
<proteinExistence type="predicted"/>
<protein>
    <submittedName>
        <fullName evidence="2">Uncharacterized protein</fullName>
    </submittedName>
</protein>
<accession>A0A455UGC9</accession>
<dbReference type="InterPro" id="IPR036259">
    <property type="entry name" value="MFS_trans_sf"/>
</dbReference>
<evidence type="ECO:0000313" key="3">
    <source>
        <dbReference type="Proteomes" id="UP000320231"/>
    </source>
</evidence>
<evidence type="ECO:0000313" key="2">
    <source>
        <dbReference type="EMBL" id="BBI63681.1"/>
    </source>
</evidence>
<sequence length="130" mass="13970">MTGLFIYQAQLTEALDSSLTIYALALTGMGIAKLPGALLGGRWVDKWGPAKLARLYLLPYAFAMVMALTFGGNISVWGLMVGGGLAMGAQELIASGLLIKLWGLSILARFAQPLARPWCSPPALRLRYWG</sequence>
<name>A0A455UGC9_9GAMM</name>
<dbReference type="KEGG" id="hsr:HSBAA_49870"/>
<keyword evidence="1" id="KW-0812">Transmembrane</keyword>
<keyword evidence="1" id="KW-1133">Transmembrane helix</keyword>
<feature type="transmembrane region" description="Helical" evidence="1">
    <location>
        <begin position="56"/>
        <end position="80"/>
    </location>
</feature>
<feature type="transmembrane region" description="Helical" evidence="1">
    <location>
        <begin position="20"/>
        <end position="44"/>
    </location>
</feature>
<dbReference type="EMBL" id="AP019514">
    <property type="protein sequence ID" value="BBI63681.1"/>
    <property type="molecule type" value="Genomic_DNA"/>
</dbReference>
<reference evidence="2 3" key="1">
    <citation type="journal article" date="2019" name="Microbiol. Resour. Announc.">
        <title>Complete Genome Sequence of Halomonas sulfidaeris Strain Esulfide1 Isolated from a Metal Sulfide Rock at a Depth of 2,200 Meters, Obtained Using Nanopore Sequencing.</title>
        <authorList>
            <person name="Saito M."/>
            <person name="Nishigata A."/>
            <person name="Galipon J."/>
            <person name="Arakawa K."/>
        </authorList>
    </citation>
    <scope>NUCLEOTIDE SEQUENCE [LARGE SCALE GENOMIC DNA]</scope>
    <source>
        <strain evidence="2 3">ATCC BAA-803</strain>
    </source>
</reference>
<dbReference type="Proteomes" id="UP000320231">
    <property type="component" value="Chromosome"/>
</dbReference>
<dbReference type="AlphaFoldDB" id="A0A455UGC9"/>
<keyword evidence="1" id="KW-0472">Membrane</keyword>
<organism evidence="2 3">
    <name type="scientific">Vreelandella sulfidaeris</name>
    <dbReference type="NCBI Taxonomy" id="115553"/>
    <lineage>
        <taxon>Bacteria</taxon>
        <taxon>Pseudomonadati</taxon>
        <taxon>Pseudomonadota</taxon>
        <taxon>Gammaproteobacteria</taxon>
        <taxon>Oceanospirillales</taxon>
        <taxon>Halomonadaceae</taxon>
        <taxon>Vreelandella</taxon>
    </lineage>
</organism>
<gene>
    <name evidence="2" type="ORF">HSBAA_49870</name>
</gene>
<feature type="transmembrane region" description="Helical" evidence="1">
    <location>
        <begin position="92"/>
        <end position="111"/>
    </location>
</feature>